<sequence>MVRRDRISILDSIPHEDQNRLKFEMVRVGFKIYVGKESMNIARRGSSHKELTLVSDGYRHGLRHDQVAGALFSQWREFWRGAGRNTSRSGVSFGVGQAATQVVRGTALDAGASSGTNKVAPTPICHLVMFRSTFFWSRIQNAILSSQRFSLSFLE</sequence>
<keyword evidence="2" id="KW-1185">Reference proteome</keyword>
<name>A0AA38W7C0_9ASTR</name>
<accession>A0AA38W7C0</accession>
<comment type="caution">
    <text evidence="1">The sequence shown here is derived from an EMBL/GenBank/DDBJ whole genome shotgun (WGS) entry which is preliminary data.</text>
</comment>
<dbReference type="AlphaFoldDB" id="A0AA38W7C0"/>
<gene>
    <name evidence="1" type="ORF">OSB04_022100</name>
</gene>
<evidence type="ECO:0000313" key="1">
    <source>
        <dbReference type="EMBL" id="KAJ9549557.1"/>
    </source>
</evidence>
<dbReference type="Proteomes" id="UP001172457">
    <property type="component" value="Chromosome 5"/>
</dbReference>
<protein>
    <submittedName>
        <fullName evidence="1">Uncharacterized protein</fullName>
    </submittedName>
</protein>
<reference evidence="1" key="1">
    <citation type="submission" date="2023-03" db="EMBL/GenBank/DDBJ databases">
        <title>Chromosome-scale reference genome and RAD-based genetic map of yellow starthistle (Centaurea solstitialis) reveal putative structural variation and QTLs associated with invader traits.</title>
        <authorList>
            <person name="Reatini B."/>
            <person name="Cang F.A."/>
            <person name="Jiang Q."/>
            <person name="Mckibben M.T.W."/>
            <person name="Barker M.S."/>
            <person name="Rieseberg L.H."/>
            <person name="Dlugosch K.M."/>
        </authorList>
    </citation>
    <scope>NUCLEOTIDE SEQUENCE</scope>
    <source>
        <strain evidence="1">CAN-66</strain>
        <tissue evidence="1">Leaf</tissue>
    </source>
</reference>
<dbReference type="EMBL" id="JARYMX010000005">
    <property type="protein sequence ID" value="KAJ9549557.1"/>
    <property type="molecule type" value="Genomic_DNA"/>
</dbReference>
<proteinExistence type="predicted"/>
<evidence type="ECO:0000313" key="2">
    <source>
        <dbReference type="Proteomes" id="UP001172457"/>
    </source>
</evidence>
<organism evidence="1 2">
    <name type="scientific">Centaurea solstitialis</name>
    <name type="common">yellow star-thistle</name>
    <dbReference type="NCBI Taxonomy" id="347529"/>
    <lineage>
        <taxon>Eukaryota</taxon>
        <taxon>Viridiplantae</taxon>
        <taxon>Streptophyta</taxon>
        <taxon>Embryophyta</taxon>
        <taxon>Tracheophyta</taxon>
        <taxon>Spermatophyta</taxon>
        <taxon>Magnoliopsida</taxon>
        <taxon>eudicotyledons</taxon>
        <taxon>Gunneridae</taxon>
        <taxon>Pentapetalae</taxon>
        <taxon>asterids</taxon>
        <taxon>campanulids</taxon>
        <taxon>Asterales</taxon>
        <taxon>Asteraceae</taxon>
        <taxon>Carduoideae</taxon>
        <taxon>Cardueae</taxon>
        <taxon>Centaureinae</taxon>
        <taxon>Centaurea</taxon>
    </lineage>
</organism>